<evidence type="ECO:0000256" key="1">
    <source>
        <dbReference type="SAM" id="MobiDB-lite"/>
    </source>
</evidence>
<dbReference type="AlphaFoldDB" id="A0A4Y2VYV8"/>
<reference evidence="2 3" key="1">
    <citation type="journal article" date="2019" name="Sci. Rep.">
        <title>Orb-weaving spider Araneus ventricosus genome elucidates the spidroin gene catalogue.</title>
        <authorList>
            <person name="Kono N."/>
            <person name="Nakamura H."/>
            <person name="Ohtoshi R."/>
            <person name="Moran D.A.P."/>
            <person name="Shinohara A."/>
            <person name="Yoshida Y."/>
            <person name="Fujiwara M."/>
            <person name="Mori M."/>
            <person name="Tomita M."/>
            <person name="Arakawa K."/>
        </authorList>
    </citation>
    <scope>NUCLEOTIDE SEQUENCE [LARGE SCALE GENOMIC DNA]</scope>
</reference>
<name>A0A4Y2VYV8_ARAVE</name>
<organism evidence="2 3">
    <name type="scientific">Araneus ventricosus</name>
    <name type="common">Orbweaver spider</name>
    <name type="synonym">Epeira ventricosa</name>
    <dbReference type="NCBI Taxonomy" id="182803"/>
    <lineage>
        <taxon>Eukaryota</taxon>
        <taxon>Metazoa</taxon>
        <taxon>Ecdysozoa</taxon>
        <taxon>Arthropoda</taxon>
        <taxon>Chelicerata</taxon>
        <taxon>Arachnida</taxon>
        <taxon>Araneae</taxon>
        <taxon>Araneomorphae</taxon>
        <taxon>Entelegynae</taxon>
        <taxon>Araneoidea</taxon>
        <taxon>Araneidae</taxon>
        <taxon>Araneus</taxon>
    </lineage>
</organism>
<dbReference type="Proteomes" id="UP000499080">
    <property type="component" value="Unassembled WGS sequence"/>
</dbReference>
<accession>A0A4Y2VYV8</accession>
<evidence type="ECO:0000313" key="3">
    <source>
        <dbReference type="Proteomes" id="UP000499080"/>
    </source>
</evidence>
<evidence type="ECO:0000313" key="2">
    <source>
        <dbReference type="EMBL" id="GBO30633.1"/>
    </source>
</evidence>
<proteinExistence type="predicted"/>
<feature type="region of interest" description="Disordered" evidence="1">
    <location>
        <begin position="36"/>
        <end position="56"/>
    </location>
</feature>
<sequence length="87" mass="10177">MRVDKKRTISAFPCRVDSFVRDLGCIGGRWPGVPRNRRWDLHQRPTQQSAGKEEMFGRRRYSEEIVCFQARPSRGVLPLICRTFPGR</sequence>
<protein>
    <submittedName>
        <fullName evidence="2">Uncharacterized protein</fullName>
    </submittedName>
</protein>
<dbReference type="EMBL" id="BGPR01053828">
    <property type="protein sequence ID" value="GBO30633.1"/>
    <property type="molecule type" value="Genomic_DNA"/>
</dbReference>
<comment type="caution">
    <text evidence="2">The sequence shown here is derived from an EMBL/GenBank/DDBJ whole genome shotgun (WGS) entry which is preliminary data.</text>
</comment>
<gene>
    <name evidence="2" type="ORF">AVEN_251449_1</name>
</gene>
<keyword evidence="3" id="KW-1185">Reference proteome</keyword>